<sequence length="606" mass="62398">MRTPDRRTVLVAAGLALGGAFAGDAATATDGSASTTPTQSAQLQYDAAKTGQTDASAPSTALGPAWRFQRPGADGCPSAPAVADDTLYFLSATRGDNTVHAVDADGTELWRTETAVTQCSPAVADGLVFVGGLGGLFALDAATGEGRWHVDRGGLFEPSPTVADGAVYLPGAGDEGRIAARNTTDGTERWAFQAGTELPGSTASMTAVAVADGVAYAAVGTDAGVGELYALDAATGDQRWGAGFPRTGARYVGNVATPTVADGRVFFATDNALYALSLDGTQQWRVAIDGFTPGNYTEQSPAVADGTVYFPDGDGLSAFDAATGRRRWTFDAPAATVSSSPTVAGDVVYVGTEEAGVYALDAGSGDPVGQYRSSPDVRVVVPPVAVDGRVYVGEFAEADDADPTLVALESGDESVASAEPVPEFTVPDEVVQGTPVEFENRSDAFGDLTAVGDAAFRWDVDGDGETDVRTDAVTDPARYTFEGSGERTVTLTVENDYGWAASTSKSVTVSEHTDEGPVARIETEPPDAEARTFESGATVTLDASASTGGTSDLAAYEWTVNGHDDRSGVETSVELDGVCGDWHVTLTVTDEDGVTDETTVVLTVED</sequence>
<dbReference type="PROSITE" id="PS51318">
    <property type="entry name" value="TAT"/>
    <property type="match status" value="1"/>
</dbReference>
<dbReference type="SMART" id="SM00564">
    <property type="entry name" value="PQQ"/>
    <property type="match status" value="7"/>
</dbReference>
<dbReference type="InterPro" id="IPR002372">
    <property type="entry name" value="PQQ_rpt_dom"/>
</dbReference>
<dbReference type="Gene3D" id="2.130.10.10">
    <property type="entry name" value="YVTN repeat-like/Quinoprotein amine dehydrogenase"/>
    <property type="match status" value="1"/>
</dbReference>
<evidence type="ECO:0000313" key="2">
    <source>
        <dbReference type="EMBL" id="MBX0322940.1"/>
    </source>
</evidence>
<dbReference type="InterPro" id="IPR015943">
    <property type="entry name" value="WD40/YVTN_repeat-like_dom_sf"/>
</dbReference>
<protein>
    <submittedName>
        <fullName evidence="2">PQQ-binding-like beta-propeller repeat protein</fullName>
    </submittedName>
</protein>
<accession>A0AAW4PQX8</accession>
<feature type="domain" description="PKD" evidence="1">
    <location>
        <begin position="445"/>
        <end position="509"/>
    </location>
</feature>
<dbReference type="CDD" id="cd00146">
    <property type="entry name" value="PKD"/>
    <property type="match status" value="1"/>
</dbReference>
<dbReference type="Pfam" id="PF00801">
    <property type="entry name" value="PKD"/>
    <property type="match status" value="1"/>
</dbReference>
<dbReference type="PANTHER" id="PTHR34512">
    <property type="entry name" value="CELL SURFACE PROTEIN"/>
    <property type="match status" value="1"/>
</dbReference>
<gene>
    <name evidence="2" type="ORF">EGH21_07855</name>
</gene>
<dbReference type="InterPro" id="IPR018391">
    <property type="entry name" value="PQQ_b-propeller_rpt"/>
</dbReference>
<dbReference type="AlphaFoldDB" id="A0AAW4PQX8"/>
<dbReference type="InterPro" id="IPR000601">
    <property type="entry name" value="PKD_dom"/>
</dbReference>
<dbReference type="PANTHER" id="PTHR34512:SF30">
    <property type="entry name" value="OUTER MEMBRANE PROTEIN ASSEMBLY FACTOR BAMB"/>
    <property type="match status" value="1"/>
</dbReference>
<dbReference type="SUPFAM" id="SSF50998">
    <property type="entry name" value="Quinoprotein alcohol dehydrogenase-like"/>
    <property type="match status" value="2"/>
</dbReference>
<dbReference type="InterPro" id="IPR035986">
    <property type="entry name" value="PKD_dom_sf"/>
</dbReference>
<dbReference type="Gene3D" id="2.60.40.10">
    <property type="entry name" value="Immunoglobulins"/>
    <property type="match status" value="2"/>
</dbReference>
<dbReference type="Pfam" id="PF13360">
    <property type="entry name" value="PQQ_2"/>
    <property type="match status" value="2"/>
</dbReference>
<dbReference type="InterPro" id="IPR022409">
    <property type="entry name" value="PKD/Chitinase_dom"/>
</dbReference>
<dbReference type="InterPro" id="IPR011047">
    <property type="entry name" value="Quinoprotein_ADH-like_sf"/>
</dbReference>
<name>A0AAW4PQX8_9EURY</name>
<reference evidence="2 3" key="1">
    <citation type="submission" date="2021-06" db="EMBL/GenBank/DDBJ databases">
        <title>Halomicroarcula sp. a new haloarchaeum isolated from saline soil.</title>
        <authorList>
            <person name="Duran-Viseras A."/>
            <person name="Sanchez-Porro C."/>
            <person name="Ventosa A."/>
        </authorList>
    </citation>
    <scope>NUCLEOTIDE SEQUENCE [LARGE SCALE GENOMIC DNA]</scope>
    <source>
        <strain evidence="2 3">F13</strain>
    </source>
</reference>
<organism evidence="2 3">
    <name type="scientific">Haloarcula rubra</name>
    <dbReference type="NCBI Taxonomy" id="2487747"/>
    <lineage>
        <taxon>Archaea</taxon>
        <taxon>Methanobacteriati</taxon>
        <taxon>Methanobacteriota</taxon>
        <taxon>Stenosarchaea group</taxon>
        <taxon>Halobacteria</taxon>
        <taxon>Halobacteriales</taxon>
        <taxon>Haloarculaceae</taxon>
        <taxon>Haloarcula</taxon>
    </lineage>
</organism>
<dbReference type="InterPro" id="IPR013783">
    <property type="entry name" value="Ig-like_fold"/>
</dbReference>
<evidence type="ECO:0000259" key="1">
    <source>
        <dbReference type="PROSITE" id="PS50093"/>
    </source>
</evidence>
<evidence type="ECO:0000313" key="3">
    <source>
        <dbReference type="Proteomes" id="UP001430377"/>
    </source>
</evidence>
<keyword evidence="3" id="KW-1185">Reference proteome</keyword>
<dbReference type="InterPro" id="IPR006311">
    <property type="entry name" value="TAT_signal"/>
</dbReference>
<proteinExistence type="predicted"/>
<dbReference type="PROSITE" id="PS50093">
    <property type="entry name" value="PKD"/>
    <property type="match status" value="1"/>
</dbReference>
<dbReference type="SMART" id="SM00089">
    <property type="entry name" value="PKD"/>
    <property type="match status" value="2"/>
</dbReference>
<dbReference type="Proteomes" id="UP001430377">
    <property type="component" value="Unassembled WGS sequence"/>
</dbReference>
<dbReference type="SUPFAM" id="SSF49299">
    <property type="entry name" value="PKD domain"/>
    <property type="match status" value="2"/>
</dbReference>
<dbReference type="RefSeq" id="WP_220617911.1">
    <property type="nucleotide sequence ID" value="NZ_RKLR01000002.1"/>
</dbReference>
<dbReference type="Gene3D" id="2.40.10.480">
    <property type="match status" value="2"/>
</dbReference>
<dbReference type="EMBL" id="RKLR01000002">
    <property type="protein sequence ID" value="MBX0322940.1"/>
    <property type="molecule type" value="Genomic_DNA"/>
</dbReference>
<comment type="caution">
    <text evidence="2">The sequence shown here is derived from an EMBL/GenBank/DDBJ whole genome shotgun (WGS) entry which is preliminary data.</text>
</comment>